<dbReference type="RefSeq" id="WP_132039958.1">
    <property type="nucleotide sequence ID" value="NZ_SLWU01000015.1"/>
</dbReference>
<evidence type="ECO:0000313" key="2">
    <source>
        <dbReference type="Proteomes" id="UP000294886"/>
    </source>
</evidence>
<name>A0A4R2JT60_9THEO</name>
<dbReference type="EMBL" id="SLWU01000015">
    <property type="protein sequence ID" value="TCO63543.1"/>
    <property type="molecule type" value="Genomic_DNA"/>
</dbReference>
<proteinExistence type="predicted"/>
<accession>A0A4R2JT60</accession>
<organism evidence="1 2">
    <name type="scientific">Caldanaerobacter subterraneus</name>
    <dbReference type="NCBI Taxonomy" id="911092"/>
    <lineage>
        <taxon>Bacteria</taxon>
        <taxon>Bacillati</taxon>
        <taxon>Bacillota</taxon>
        <taxon>Clostridia</taxon>
        <taxon>Thermoanaerobacterales</taxon>
        <taxon>Thermoanaerobacteraceae</taxon>
        <taxon>Caldanaerobacter</taxon>
    </lineage>
</organism>
<dbReference type="Proteomes" id="UP000294886">
    <property type="component" value="Unassembled WGS sequence"/>
</dbReference>
<evidence type="ECO:0008006" key="3">
    <source>
        <dbReference type="Google" id="ProtNLM"/>
    </source>
</evidence>
<gene>
    <name evidence="1" type="ORF">EV203_11534</name>
</gene>
<protein>
    <recommendedName>
        <fullName evidence="3">DUF4926 domain-containing protein</fullName>
    </recommendedName>
</protein>
<evidence type="ECO:0000313" key="1">
    <source>
        <dbReference type="EMBL" id="TCO63543.1"/>
    </source>
</evidence>
<dbReference type="AlphaFoldDB" id="A0A4R2JT60"/>
<sequence length="61" mass="7161">MKIKELDVLKTKDGREGTVVHVFDIKGLPRAYEIEFDNGELETIEENRVSEVIWRFLPNKD</sequence>
<comment type="caution">
    <text evidence="1">The sequence shown here is derived from an EMBL/GenBank/DDBJ whole genome shotgun (WGS) entry which is preliminary data.</text>
</comment>
<reference evidence="1 2" key="1">
    <citation type="submission" date="2019-03" db="EMBL/GenBank/DDBJ databases">
        <title>Genomic Encyclopedia of Type Strains, Phase IV (KMG-IV): sequencing the most valuable type-strain genomes for metagenomic binning, comparative biology and taxonomic classification.</title>
        <authorList>
            <person name="Goeker M."/>
        </authorList>
    </citation>
    <scope>NUCLEOTIDE SEQUENCE [LARGE SCALE GENOMIC DNA]</scope>
    <source>
        <strain evidence="1 2">DSM 13054</strain>
    </source>
</reference>